<dbReference type="AlphaFoldDB" id="A0A0P6XYT9"/>
<name>A0A0P6XYT9_9CHLR</name>
<evidence type="ECO:0000313" key="2">
    <source>
        <dbReference type="Proteomes" id="UP000050277"/>
    </source>
</evidence>
<protein>
    <submittedName>
        <fullName evidence="1">Uncharacterized protein</fullName>
    </submittedName>
</protein>
<dbReference type="RefSeq" id="WP_054534076.1">
    <property type="nucleotide sequence ID" value="NZ_LGKP01000015.1"/>
</dbReference>
<keyword evidence="2" id="KW-1185">Reference proteome</keyword>
<dbReference type="PANTHER" id="PTHR47691:SF3">
    <property type="entry name" value="HTH-TYPE TRANSCRIPTIONAL REGULATOR RV0890C-RELATED"/>
    <property type="match status" value="1"/>
</dbReference>
<accession>A0A0P6XYT9</accession>
<dbReference type="Proteomes" id="UP000050277">
    <property type="component" value="Unassembled WGS sequence"/>
</dbReference>
<dbReference type="STRING" id="70996.SE18_08820"/>
<dbReference type="GO" id="GO:0043531">
    <property type="term" value="F:ADP binding"/>
    <property type="evidence" value="ECO:0007669"/>
    <property type="project" value="InterPro"/>
</dbReference>
<gene>
    <name evidence="1" type="ORF">SE18_08820</name>
</gene>
<comment type="caution">
    <text evidence="1">The sequence shown here is derived from an EMBL/GenBank/DDBJ whole genome shotgun (WGS) entry which is preliminary data.</text>
</comment>
<dbReference type="PANTHER" id="PTHR47691">
    <property type="entry name" value="REGULATOR-RELATED"/>
    <property type="match status" value="1"/>
</dbReference>
<dbReference type="InterPro" id="IPR027417">
    <property type="entry name" value="P-loop_NTPase"/>
</dbReference>
<dbReference type="EMBL" id="LGKP01000015">
    <property type="protein sequence ID" value="KPL88782.1"/>
    <property type="molecule type" value="Genomic_DNA"/>
</dbReference>
<dbReference type="OrthoDB" id="2893300at2"/>
<organism evidence="1 2">
    <name type="scientific">Herpetosiphon geysericola</name>
    <dbReference type="NCBI Taxonomy" id="70996"/>
    <lineage>
        <taxon>Bacteria</taxon>
        <taxon>Bacillati</taxon>
        <taxon>Chloroflexota</taxon>
        <taxon>Chloroflexia</taxon>
        <taxon>Herpetosiphonales</taxon>
        <taxon>Herpetosiphonaceae</taxon>
        <taxon>Herpetosiphon</taxon>
    </lineage>
</organism>
<proteinExistence type="predicted"/>
<sequence>MPHPWPNKMLRQLLRGEILSQSLQQWVDNHGGRQVVMQTLRDGMSHDVDALAFFEQQVNRYTTESQKAANLNMADSTYYAKRGRFYEQLRHLLDHLPSLRPTTIIGLPIPLTPLVGRQAVLHELLELCRDYRLVTLHGIGGIGKTRLAIALASYIADAGFAQEVVFVDLRNEYTVHDSWHALLNRWLGDPKADFASYIQQSNRRTVLIIDNCEHIRSIAEMLLPLLNFGNVSIITTTQIALSINGERRFPVPALSLEEGILLFEQRARDLNRQVERRQTEQIVQRLAGHPLAIEIAASQLLLVSASDILAMTNVEMLEIESLANGSAPHRTLRQMVEYSFSLLSDDVQAACLRLALFEHHFSLAQATKAFKVNWRVASSLVDASCLEGSVDSRGETRFSMPLVTRLYARQVALERDVYHQLMLEFSQYWASEIKQVLQQWEQTIERAKDHGELLTPMNDLSLLRDSYTTIRGCLQWTSIYAHDQLLELIAGLWKFWLHYESPEGKLWLRSAMSMVSEQQRAELQPILLLFS</sequence>
<evidence type="ECO:0000313" key="1">
    <source>
        <dbReference type="EMBL" id="KPL88782.1"/>
    </source>
</evidence>
<reference evidence="1 2" key="1">
    <citation type="submission" date="2015-07" db="EMBL/GenBank/DDBJ databases">
        <title>Whole genome sequence of Herpetosiphon geysericola DSM 7119.</title>
        <authorList>
            <person name="Hemp J."/>
            <person name="Ward L.M."/>
            <person name="Pace L.A."/>
            <person name="Fischer W.W."/>
        </authorList>
    </citation>
    <scope>NUCLEOTIDE SEQUENCE [LARGE SCALE GENOMIC DNA]</scope>
    <source>
        <strain evidence="1 2">DSM 7119</strain>
    </source>
</reference>
<dbReference type="SUPFAM" id="SSF52540">
    <property type="entry name" value="P-loop containing nucleoside triphosphate hydrolases"/>
    <property type="match status" value="1"/>
</dbReference>
<dbReference type="PRINTS" id="PR00364">
    <property type="entry name" value="DISEASERSIST"/>
</dbReference>
<dbReference type="Gene3D" id="3.40.50.300">
    <property type="entry name" value="P-loop containing nucleotide triphosphate hydrolases"/>
    <property type="match status" value="1"/>
</dbReference>